<sequence>MICMGSECECNAAAVLFFFFVSSFIRMVRKHMVATPYLYVWFVRVRNISAQF</sequence>
<evidence type="ECO:0000256" key="1">
    <source>
        <dbReference type="SAM" id="Phobius"/>
    </source>
</evidence>
<reference evidence="2" key="1">
    <citation type="journal article" date="2019" name="Environ. Microbiol.">
        <title>Fungal ecological strategies reflected in gene transcription - a case study of two litter decomposers.</title>
        <authorList>
            <person name="Barbi F."/>
            <person name="Kohler A."/>
            <person name="Barry K."/>
            <person name="Baskaran P."/>
            <person name="Daum C."/>
            <person name="Fauchery L."/>
            <person name="Ihrmark K."/>
            <person name="Kuo A."/>
            <person name="LaButti K."/>
            <person name="Lipzen A."/>
            <person name="Morin E."/>
            <person name="Grigoriev I.V."/>
            <person name="Henrissat B."/>
            <person name="Lindahl B."/>
            <person name="Martin F."/>
        </authorList>
    </citation>
    <scope>NUCLEOTIDE SEQUENCE</scope>
    <source>
        <strain evidence="2">JB14</strain>
    </source>
</reference>
<keyword evidence="1" id="KW-0812">Transmembrane</keyword>
<organism evidence="2 3">
    <name type="scientific">Gymnopus androsaceus JB14</name>
    <dbReference type="NCBI Taxonomy" id="1447944"/>
    <lineage>
        <taxon>Eukaryota</taxon>
        <taxon>Fungi</taxon>
        <taxon>Dikarya</taxon>
        <taxon>Basidiomycota</taxon>
        <taxon>Agaricomycotina</taxon>
        <taxon>Agaricomycetes</taxon>
        <taxon>Agaricomycetidae</taxon>
        <taxon>Agaricales</taxon>
        <taxon>Marasmiineae</taxon>
        <taxon>Omphalotaceae</taxon>
        <taxon>Gymnopus</taxon>
    </lineage>
</organism>
<feature type="transmembrane region" description="Helical" evidence="1">
    <location>
        <begin position="12"/>
        <end position="28"/>
    </location>
</feature>
<accession>A0A6A4HJT6</accession>
<dbReference type="Proteomes" id="UP000799118">
    <property type="component" value="Unassembled WGS sequence"/>
</dbReference>
<name>A0A6A4HJT6_9AGAR</name>
<keyword evidence="1" id="KW-1133">Transmembrane helix</keyword>
<evidence type="ECO:0000313" key="2">
    <source>
        <dbReference type="EMBL" id="KAE9397781.1"/>
    </source>
</evidence>
<keyword evidence="1" id="KW-0472">Membrane</keyword>
<gene>
    <name evidence="2" type="ORF">BT96DRAFT_61376</name>
</gene>
<evidence type="ECO:0000313" key="3">
    <source>
        <dbReference type="Proteomes" id="UP000799118"/>
    </source>
</evidence>
<dbReference type="AlphaFoldDB" id="A0A6A4HJT6"/>
<dbReference type="EMBL" id="ML769492">
    <property type="protein sequence ID" value="KAE9397781.1"/>
    <property type="molecule type" value="Genomic_DNA"/>
</dbReference>
<protein>
    <submittedName>
        <fullName evidence="2">Uncharacterized protein</fullName>
    </submittedName>
</protein>
<keyword evidence="3" id="KW-1185">Reference proteome</keyword>
<proteinExistence type="predicted"/>